<accession>A0ABD3XCN9</accession>
<name>A0ABD3XCN9_SINWO</name>
<dbReference type="SUPFAM" id="SSF52200">
    <property type="entry name" value="Toll/Interleukin receptor TIR domain"/>
    <property type="match status" value="1"/>
</dbReference>
<dbReference type="InterPro" id="IPR035897">
    <property type="entry name" value="Toll_tir_struct_dom_sf"/>
</dbReference>
<evidence type="ECO:0000313" key="4">
    <source>
        <dbReference type="Proteomes" id="UP001634394"/>
    </source>
</evidence>
<dbReference type="PROSITE" id="PS50104">
    <property type="entry name" value="TIR"/>
    <property type="match status" value="1"/>
</dbReference>
<evidence type="ECO:0000313" key="3">
    <source>
        <dbReference type="EMBL" id="KAL3883500.1"/>
    </source>
</evidence>
<protein>
    <recommendedName>
        <fullName evidence="2">TIR domain-containing protein</fullName>
    </recommendedName>
</protein>
<keyword evidence="4" id="KW-1185">Reference proteome</keyword>
<dbReference type="PANTHER" id="PTHR16253">
    <property type="entry name" value="TETRATRICOPEPTIDE REPEAT PROTEIN 22"/>
    <property type="match status" value="1"/>
</dbReference>
<dbReference type="EMBL" id="JBJQND010000003">
    <property type="protein sequence ID" value="KAL3883500.1"/>
    <property type="molecule type" value="Genomic_DNA"/>
</dbReference>
<proteinExistence type="predicted"/>
<feature type="region of interest" description="Disordered" evidence="1">
    <location>
        <begin position="296"/>
        <end position="352"/>
    </location>
</feature>
<sequence>MATAGAEPLDCNLVDAVTFELKHDDLNNPWYTSVVVLSEDMVLVSDYSKRNLQLHRLNDAKLIAVSKTLKSRPHDICICVEEKNVFTVAVCLLNGQIEIMAVKYVDNKAAITQVKTFAVKRGFDWCCAGKMLSVKDKIVVSGHKVDKMCWGIVSFADGHISTIQNICRYTGRGWSHLATSSDDTKLYISCESAYPDTGLYGFDIKTCKQDFLYKPSDLKRPSGVSVDDKGFIYVCNFAPPCIHQLTKHGEPVRVHREEIPSDILAIFWDKQQGHLYTTSMFSRVVTRYTPQYIDKQEDRNYPEFQSGDEREQPSIQLENGIRKINSDEDDLHSGTSSSDLTRHEQHHVSLRRRSLPPGKKYHVFFSYSSSDIHWVKKTIETLEKEHGFLCCEYDRDNTPGTSLLQFAGDSIRNAYKTVVVMTNEAFQSGFVLHEIEMAIIQGFNERRKCVVPLLLEDCEIPSHLSVLNYVDARDPMRRDIWWPRLLTELET</sequence>
<comment type="caution">
    <text evidence="3">The sequence shown here is derived from an EMBL/GenBank/DDBJ whole genome shotgun (WGS) entry which is preliminary data.</text>
</comment>
<reference evidence="3 4" key="1">
    <citation type="submission" date="2024-11" db="EMBL/GenBank/DDBJ databases">
        <title>Chromosome-level genome assembly of the freshwater bivalve Anodonta woodiana.</title>
        <authorList>
            <person name="Chen X."/>
        </authorList>
    </citation>
    <scope>NUCLEOTIDE SEQUENCE [LARGE SCALE GENOMIC DNA]</scope>
    <source>
        <strain evidence="3">MN2024</strain>
        <tissue evidence="3">Gills</tissue>
    </source>
</reference>
<dbReference type="InterPro" id="IPR000157">
    <property type="entry name" value="TIR_dom"/>
</dbReference>
<evidence type="ECO:0000259" key="2">
    <source>
        <dbReference type="PROSITE" id="PS50104"/>
    </source>
</evidence>
<dbReference type="InterPro" id="IPR011044">
    <property type="entry name" value="Quino_amine_DH_bsu"/>
</dbReference>
<dbReference type="SUPFAM" id="SSF50969">
    <property type="entry name" value="YVTN repeat-like/Quinoprotein amine dehydrogenase"/>
    <property type="match status" value="1"/>
</dbReference>
<gene>
    <name evidence="3" type="ORF">ACJMK2_029757</name>
</gene>
<dbReference type="AlphaFoldDB" id="A0ABD3XCN9"/>
<dbReference type="Proteomes" id="UP001634394">
    <property type="component" value="Unassembled WGS sequence"/>
</dbReference>
<feature type="compositionally biased region" description="Basic and acidic residues" evidence="1">
    <location>
        <begin position="296"/>
        <end position="312"/>
    </location>
</feature>
<dbReference type="Pfam" id="PF13676">
    <property type="entry name" value="TIR_2"/>
    <property type="match status" value="1"/>
</dbReference>
<dbReference type="InterPro" id="IPR042342">
    <property type="entry name" value="TTC22"/>
</dbReference>
<dbReference type="PANTHER" id="PTHR16253:SF0">
    <property type="entry name" value="TETRATRICOPEPTIDE REPEAT PROTEIN 22"/>
    <property type="match status" value="1"/>
</dbReference>
<dbReference type="Gene3D" id="3.40.50.10140">
    <property type="entry name" value="Toll/interleukin-1 receptor homology (TIR) domain"/>
    <property type="match status" value="1"/>
</dbReference>
<organism evidence="3 4">
    <name type="scientific">Sinanodonta woodiana</name>
    <name type="common">Chinese pond mussel</name>
    <name type="synonym">Anodonta woodiana</name>
    <dbReference type="NCBI Taxonomy" id="1069815"/>
    <lineage>
        <taxon>Eukaryota</taxon>
        <taxon>Metazoa</taxon>
        <taxon>Spiralia</taxon>
        <taxon>Lophotrochozoa</taxon>
        <taxon>Mollusca</taxon>
        <taxon>Bivalvia</taxon>
        <taxon>Autobranchia</taxon>
        <taxon>Heteroconchia</taxon>
        <taxon>Palaeoheterodonta</taxon>
        <taxon>Unionida</taxon>
        <taxon>Unionoidea</taxon>
        <taxon>Unionidae</taxon>
        <taxon>Unioninae</taxon>
        <taxon>Sinanodonta</taxon>
    </lineage>
</organism>
<evidence type="ECO:0000256" key="1">
    <source>
        <dbReference type="SAM" id="MobiDB-lite"/>
    </source>
</evidence>
<feature type="domain" description="TIR" evidence="2">
    <location>
        <begin position="359"/>
        <end position="489"/>
    </location>
</feature>